<keyword evidence="6" id="KW-0472">Membrane</keyword>
<evidence type="ECO:0000256" key="3">
    <source>
        <dbReference type="ARBA" id="ARBA00023157"/>
    </source>
</evidence>
<dbReference type="RefSeq" id="XP_023389700.1">
    <property type="nucleotide sequence ID" value="XM_023533932.1"/>
</dbReference>
<organism evidence="8 9">
    <name type="scientific">Pteropus vampyrus</name>
    <name type="common">Large flying fox</name>
    <dbReference type="NCBI Taxonomy" id="132908"/>
    <lineage>
        <taxon>Eukaryota</taxon>
        <taxon>Metazoa</taxon>
        <taxon>Chordata</taxon>
        <taxon>Craniata</taxon>
        <taxon>Vertebrata</taxon>
        <taxon>Euteleostomi</taxon>
        <taxon>Mammalia</taxon>
        <taxon>Eutheria</taxon>
        <taxon>Laurasiatheria</taxon>
        <taxon>Chiroptera</taxon>
        <taxon>Yinpterochiroptera</taxon>
        <taxon>Pteropodoidea</taxon>
        <taxon>Pteropodidae</taxon>
        <taxon>Pteropodinae</taxon>
        <taxon>Pteropus</taxon>
    </lineage>
</organism>
<evidence type="ECO:0000256" key="5">
    <source>
        <dbReference type="SAM" id="MobiDB-lite"/>
    </source>
</evidence>
<dbReference type="Pfam" id="PF00530">
    <property type="entry name" value="SRCR"/>
    <property type="match status" value="2"/>
</dbReference>
<feature type="region of interest" description="Disordered" evidence="5">
    <location>
        <begin position="81"/>
        <end position="103"/>
    </location>
</feature>
<feature type="disulfide bond" evidence="4">
    <location>
        <begin position="13"/>
        <end position="74"/>
    </location>
</feature>
<dbReference type="PROSITE" id="PS00420">
    <property type="entry name" value="SRCR_1"/>
    <property type="match status" value="1"/>
</dbReference>
<keyword evidence="6" id="KW-0812">Transmembrane</keyword>
<feature type="disulfide bond" evidence="4">
    <location>
        <begin position="180"/>
        <end position="190"/>
    </location>
</feature>
<dbReference type="PANTHER" id="PTHR19331">
    <property type="entry name" value="SCAVENGER RECEPTOR DOMAIN-CONTAINING"/>
    <property type="match status" value="1"/>
</dbReference>
<dbReference type="GO" id="GO:0009897">
    <property type="term" value="C:external side of plasma membrane"/>
    <property type="evidence" value="ECO:0007669"/>
    <property type="project" value="TreeGrafter"/>
</dbReference>
<feature type="domain" description="SRCR" evidence="7">
    <location>
        <begin position="1"/>
        <end position="75"/>
    </location>
</feature>
<dbReference type="InterPro" id="IPR001190">
    <property type="entry name" value="SRCR"/>
</dbReference>
<gene>
    <name evidence="9" type="primary">LOC111743542</name>
</gene>
<evidence type="ECO:0000313" key="9">
    <source>
        <dbReference type="RefSeq" id="XP_023389700.1"/>
    </source>
</evidence>
<feature type="disulfide bond" evidence="4">
    <location>
        <begin position="136"/>
        <end position="200"/>
    </location>
</feature>
<dbReference type="PROSITE" id="PS50287">
    <property type="entry name" value="SRCR_2"/>
    <property type="match status" value="2"/>
</dbReference>
<keyword evidence="1" id="KW-0732">Signal</keyword>
<dbReference type="Proteomes" id="UP000515202">
    <property type="component" value="Unplaced"/>
</dbReference>
<sequence length="330" mass="35637">MAVWTQNDLTVVCRQVSCRVAISTPKGAYFVEGGDQIWKAQFHRSGAESFLWNCPMTALGIPGCTHGNRASAICPGNQTQVLPQRNDSASEPAGSAASERSAANCSDGRQLRLVNGGGPCAGRVEVLHQGSWGTVCDDSWDLNDAHVVCRQLGCGEALNATVSAHFGQGSDPIWLDDVNCTGKESHVWKCPSRGWGQHDCWHKEDAGVICSGERTTVAPSHGSTNSRSSPVLGNFSLSESLYIILGGLLLLVFIILGIQLHRWRAEHQALSAFEDAVNEVLYQEFDYLITPEKEDLLDSPGISLQSPRKAINSSMRGRILIGPVTRGLRA</sequence>
<dbReference type="PRINTS" id="PR00258">
    <property type="entry name" value="SPERACTRCPTR"/>
</dbReference>
<keyword evidence="3 4" id="KW-1015">Disulfide bond</keyword>
<dbReference type="KEGG" id="pvp:111743542"/>
<evidence type="ECO:0000313" key="8">
    <source>
        <dbReference type="Proteomes" id="UP000515202"/>
    </source>
</evidence>
<evidence type="ECO:0000256" key="2">
    <source>
        <dbReference type="ARBA" id="ARBA00022737"/>
    </source>
</evidence>
<feature type="compositionally biased region" description="Low complexity" evidence="5">
    <location>
        <begin position="89"/>
        <end position="103"/>
    </location>
</feature>
<dbReference type="AlphaFoldDB" id="A0A6P6CS17"/>
<dbReference type="InterPro" id="IPR036772">
    <property type="entry name" value="SRCR-like_dom_sf"/>
</dbReference>
<reference evidence="9" key="1">
    <citation type="submission" date="2025-08" db="UniProtKB">
        <authorList>
            <consortium name="RefSeq"/>
        </authorList>
    </citation>
    <scope>IDENTIFICATION</scope>
    <source>
        <tissue evidence="9">Kidney</tissue>
    </source>
</reference>
<evidence type="ECO:0000256" key="6">
    <source>
        <dbReference type="SAM" id="Phobius"/>
    </source>
</evidence>
<proteinExistence type="predicted"/>
<dbReference type="Gene3D" id="3.10.250.10">
    <property type="entry name" value="SRCR-like domain"/>
    <property type="match status" value="2"/>
</dbReference>
<evidence type="ECO:0000256" key="4">
    <source>
        <dbReference type="PROSITE-ProRule" id="PRU00196"/>
    </source>
</evidence>
<evidence type="ECO:0000256" key="1">
    <source>
        <dbReference type="ARBA" id="ARBA00022729"/>
    </source>
</evidence>
<keyword evidence="2" id="KW-0677">Repeat</keyword>
<dbReference type="OrthoDB" id="536948at2759"/>
<keyword evidence="6" id="KW-1133">Transmembrane helix</keyword>
<dbReference type="FunFam" id="3.10.250.10:FF:000009">
    <property type="entry name" value="WC1"/>
    <property type="match status" value="1"/>
</dbReference>
<keyword evidence="8" id="KW-1185">Reference proteome</keyword>
<dbReference type="SMART" id="SM00202">
    <property type="entry name" value="SR"/>
    <property type="match status" value="2"/>
</dbReference>
<accession>A0A6P6CS17</accession>
<protein>
    <submittedName>
        <fullName evidence="9">Antigen WC1.1-like</fullName>
    </submittedName>
</protein>
<comment type="caution">
    <text evidence="4">Lacks conserved residue(s) required for the propagation of feature annotation.</text>
</comment>
<feature type="disulfide bond" evidence="4">
    <location>
        <begin position="149"/>
        <end position="210"/>
    </location>
</feature>
<dbReference type="GeneID" id="111743542"/>
<feature type="domain" description="SRCR" evidence="7">
    <location>
        <begin position="111"/>
        <end position="211"/>
    </location>
</feature>
<dbReference type="PANTHER" id="PTHR19331:SF468">
    <property type="entry name" value="SCAVENGER RECEPTOR CYSTEINE-RICH TYPE 1 PROTEIN M160"/>
    <property type="match status" value="1"/>
</dbReference>
<name>A0A6P6CS17_PTEVA</name>
<evidence type="ECO:0000259" key="7">
    <source>
        <dbReference type="PROSITE" id="PS50287"/>
    </source>
</evidence>
<dbReference type="SUPFAM" id="SSF56487">
    <property type="entry name" value="SRCR-like"/>
    <property type="match status" value="2"/>
</dbReference>
<feature type="transmembrane region" description="Helical" evidence="6">
    <location>
        <begin position="240"/>
        <end position="258"/>
    </location>
</feature>